<feature type="chain" id="PRO_5046008506" evidence="5">
    <location>
        <begin position="19"/>
        <end position="598"/>
    </location>
</feature>
<dbReference type="SUPFAM" id="SSF50974">
    <property type="entry name" value="Nitrous oxide reductase, N-terminal domain"/>
    <property type="match status" value="1"/>
</dbReference>
<dbReference type="InterPro" id="IPR036909">
    <property type="entry name" value="Cyt_c-like_dom_sf"/>
</dbReference>
<dbReference type="Pfam" id="PF00034">
    <property type="entry name" value="Cytochrom_C"/>
    <property type="match status" value="1"/>
</dbReference>
<sequence length="598" mass="64444">MKIILHLAIFACSAFVAAAEMYLSPVDLDVLGESRLFVTCGTGKRLLEMDAESLEVTRQIDFPAELTATAISADGSTFYVTGGVADGKVFIVDAASWKITHTIAAGHSPMAPVLSADGAKLYVCNRFSNEVSVFDTRSRKLISQIPVGREPVSADLSADGTILFVANHLPEGRADTDYTAAEISAIDLGREEVATIPLVNGAGGLRGIKVSPDGKFVLATHYVARFQVPLTQLERGWASTDAVSVIRVADRALLHTVLLDDLMLDFPTPWALDFSANGKKVIVSAAGSQEIGVVDFPKLIEKAEREAEAGRSMQVSNDLSFASGIRKRVTLKGNGPRSLLVSGRKAYVGGYFSDSVEVVEFSGDPGGEHRIQALTSGHTPDMARRGEMLFNDARLSLQQWMSCATCHPDGRSDALNWDRSYDGIGNPKNVKSVLNADRIAPTTWMGLLDDSHASVRSALRKTLFSAAPEEDARALDAYIASLQPVPSPYLENGEPSVSARRGKLLFEELRCAGCHSGELFTDGNPEDVGTTGAGVDQDMEVVTPALTELWRNAPYLHDGRAATVREIITTDSHADMKKRAGNLEETQIDDLTEYLLSL</sequence>
<dbReference type="Gene3D" id="2.130.10.10">
    <property type="entry name" value="YVTN repeat-like/Quinoprotein amine dehydrogenase"/>
    <property type="match status" value="1"/>
</dbReference>
<dbReference type="RefSeq" id="WP_386817896.1">
    <property type="nucleotide sequence ID" value="NZ_JBHUIT010000001.1"/>
</dbReference>
<evidence type="ECO:0000313" key="8">
    <source>
        <dbReference type="Proteomes" id="UP001597375"/>
    </source>
</evidence>
<keyword evidence="8" id="KW-1185">Reference proteome</keyword>
<keyword evidence="7" id="KW-0560">Oxidoreductase</keyword>
<dbReference type="GO" id="GO:0004130">
    <property type="term" value="F:cytochrome-c peroxidase activity"/>
    <property type="evidence" value="ECO:0007669"/>
    <property type="project" value="UniProtKB-EC"/>
</dbReference>
<dbReference type="PANTHER" id="PTHR47197:SF3">
    <property type="entry name" value="DIHYDRO-HEME D1 DEHYDROGENASE"/>
    <property type="match status" value="1"/>
</dbReference>
<reference evidence="8" key="1">
    <citation type="journal article" date="2019" name="Int. J. Syst. Evol. Microbiol.">
        <title>The Global Catalogue of Microorganisms (GCM) 10K type strain sequencing project: providing services to taxonomists for standard genome sequencing and annotation.</title>
        <authorList>
            <consortium name="The Broad Institute Genomics Platform"/>
            <consortium name="The Broad Institute Genome Sequencing Center for Infectious Disease"/>
            <person name="Wu L."/>
            <person name="Ma J."/>
        </authorList>
    </citation>
    <scope>NUCLEOTIDE SEQUENCE [LARGE SCALE GENOMIC DNA]</scope>
    <source>
        <strain evidence="8">CGMCC 4.7106</strain>
    </source>
</reference>
<name>A0ABW5D481_9BACT</name>
<dbReference type="Proteomes" id="UP001597375">
    <property type="component" value="Unassembled WGS sequence"/>
</dbReference>
<proteinExistence type="predicted"/>
<dbReference type="EMBL" id="JBHUIT010000001">
    <property type="protein sequence ID" value="MFD2255234.1"/>
    <property type="molecule type" value="Genomic_DNA"/>
</dbReference>
<evidence type="ECO:0000256" key="3">
    <source>
        <dbReference type="ARBA" id="ARBA00023004"/>
    </source>
</evidence>
<evidence type="ECO:0000313" key="7">
    <source>
        <dbReference type="EMBL" id="MFD2255234.1"/>
    </source>
</evidence>
<dbReference type="InterPro" id="IPR004852">
    <property type="entry name" value="Di-haem_cyt_c_peroxidsae"/>
</dbReference>
<dbReference type="SUPFAM" id="SSF46626">
    <property type="entry name" value="Cytochrome c"/>
    <property type="match status" value="2"/>
</dbReference>
<gene>
    <name evidence="7" type="ORF">ACFSSA_00970</name>
</gene>
<keyword evidence="3 4" id="KW-0408">Iron</keyword>
<evidence type="ECO:0000256" key="1">
    <source>
        <dbReference type="ARBA" id="ARBA00022617"/>
    </source>
</evidence>
<dbReference type="Pfam" id="PF03150">
    <property type="entry name" value="CCP_MauG"/>
    <property type="match status" value="1"/>
</dbReference>
<evidence type="ECO:0000256" key="5">
    <source>
        <dbReference type="SAM" id="SignalP"/>
    </source>
</evidence>
<keyword evidence="7" id="KW-0575">Peroxidase</keyword>
<dbReference type="InterPro" id="IPR011964">
    <property type="entry name" value="YVTN_b-propeller_repeat"/>
</dbReference>
<dbReference type="InterPro" id="IPR009056">
    <property type="entry name" value="Cyt_c-like_dom"/>
</dbReference>
<dbReference type="PROSITE" id="PS51007">
    <property type="entry name" value="CYTC"/>
    <property type="match status" value="2"/>
</dbReference>
<dbReference type="EC" id="1.11.1.5" evidence="7"/>
<evidence type="ECO:0000256" key="2">
    <source>
        <dbReference type="ARBA" id="ARBA00022723"/>
    </source>
</evidence>
<feature type="signal peptide" evidence="5">
    <location>
        <begin position="1"/>
        <end position="18"/>
    </location>
</feature>
<evidence type="ECO:0000256" key="4">
    <source>
        <dbReference type="PROSITE-ProRule" id="PRU00433"/>
    </source>
</evidence>
<dbReference type="NCBIfam" id="TIGR02276">
    <property type="entry name" value="beta_rpt_yvtn"/>
    <property type="match status" value="1"/>
</dbReference>
<evidence type="ECO:0000259" key="6">
    <source>
        <dbReference type="PROSITE" id="PS51007"/>
    </source>
</evidence>
<organism evidence="7 8">
    <name type="scientific">Luteolibacter algae</name>
    <dbReference type="NCBI Taxonomy" id="454151"/>
    <lineage>
        <taxon>Bacteria</taxon>
        <taxon>Pseudomonadati</taxon>
        <taxon>Verrucomicrobiota</taxon>
        <taxon>Verrucomicrobiia</taxon>
        <taxon>Verrucomicrobiales</taxon>
        <taxon>Verrucomicrobiaceae</taxon>
        <taxon>Luteolibacter</taxon>
    </lineage>
</organism>
<feature type="domain" description="Cytochrome c" evidence="6">
    <location>
        <begin position="497"/>
        <end position="598"/>
    </location>
</feature>
<dbReference type="InterPro" id="IPR015943">
    <property type="entry name" value="WD40/YVTN_repeat-like_dom_sf"/>
</dbReference>
<dbReference type="PANTHER" id="PTHR47197">
    <property type="entry name" value="PROTEIN NIRF"/>
    <property type="match status" value="1"/>
</dbReference>
<accession>A0ABW5D481</accession>
<dbReference type="InterPro" id="IPR051200">
    <property type="entry name" value="Host-pathogen_enzymatic-act"/>
</dbReference>
<keyword evidence="5" id="KW-0732">Signal</keyword>
<feature type="domain" description="Cytochrome c" evidence="6">
    <location>
        <begin position="381"/>
        <end position="483"/>
    </location>
</feature>
<dbReference type="Gene3D" id="1.10.760.10">
    <property type="entry name" value="Cytochrome c-like domain"/>
    <property type="match status" value="2"/>
</dbReference>
<keyword evidence="2 4" id="KW-0479">Metal-binding</keyword>
<protein>
    <submittedName>
        <fullName evidence="7">Cytochrome c peroxidase</fullName>
        <ecNumber evidence="7">1.11.1.5</ecNumber>
    </submittedName>
</protein>
<keyword evidence="1 4" id="KW-0349">Heme</keyword>
<dbReference type="InterPro" id="IPR011045">
    <property type="entry name" value="N2O_reductase_N"/>
</dbReference>
<comment type="caution">
    <text evidence="7">The sequence shown here is derived from an EMBL/GenBank/DDBJ whole genome shotgun (WGS) entry which is preliminary data.</text>
</comment>